<evidence type="ECO:0000256" key="6">
    <source>
        <dbReference type="ARBA" id="ARBA00022723"/>
    </source>
</evidence>
<keyword evidence="9 10" id="KW-0411">Iron-sulfur</keyword>
<evidence type="ECO:0000256" key="3">
    <source>
        <dbReference type="ARBA" id="ARBA00022485"/>
    </source>
</evidence>
<keyword evidence="5 10" id="KW-0949">S-adenosyl-L-methionine</keyword>
<keyword evidence="13" id="KW-1185">Reference proteome</keyword>
<dbReference type="AlphaFoldDB" id="A0A2P7R3J5"/>
<dbReference type="Gene3D" id="3.20.20.70">
    <property type="entry name" value="Aldolase class I"/>
    <property type="match status" value="1"/>
</dbReference>
<dbReference type="Pfam" id="PF04055">
    <property type="entry name" value="Radical_SAM"/>
    <property type="match status" value="1"/>
</dbReference>
<accession>A0A2P7R3J5</accession>
<dbReference type="GO" id="GO:0051539">
    <property type="term" value="F:4 iron, 4 sulfur cluster binding"/>
    <property type="evidence" value="ECO:0007669"/>
    <property type="project" value="UniProtKB-UniRule"/>
</dbReference>
<keyword evidence="6 10" id="KW-0479">Metal-binding</keyword>
<comment type="catalytic activity">
    <reaction evidence="10">
        <text>glycyl-[formate C-acetyltransferase] + reduced [flavodoxin] + S-adenosyl-L-methionine = glycin-2-yl radical-[formate C-acetyltransferase] + semiquinone [flavodoxin] + 5'-deoxyadenosine + L-methionine + H(+)</text>
        <dbReference type="Rhea" id="RHEA:19225"/>
        <dbReference type="Rhea" id="RHEA-COMP:10622"/>
        <dbReference type="Rhea" id="RHEA-COMP:12190"/>
        <dbReference type="Rhea" id="RHEA-COMP:12191"/>
        <dbReference type="Rhea" id="RHEA-COMP:14480"/>
        <dbReference type="ChEBI" id="CHEBI:15378"/>
        <dbReference type="ChEBI" id="CHEBI:17319"/>
        <dbReference type="ChEBI" id="CHEBI:29947"/>
        <dbReference type="ChEBI" id="CHEBI:32722"/>
        <dbReference type="ChEBI" id="CHEBI:57618"/>
        <dbReference type="ChEBI" id="CHEBI:57844"/>
        <dbReference type="ChEBI" id="CHEBI:59789"/>
        <dbReference type="ChEBI" id="CHEBI:140311"/>
        <dbReference type="EC" id="1.97.1.4"/>
    </reaction>
</comment>
<dbReference type="GO" id="GO:0046872">
    <property type="term" value="F:metal ion binding"/>
    <property type="evidence" value="ECO:0007669"/>
    <property type="project" value="UniProtKB-UniRule"/>
</dbReference>
<dbReference type="SFLD" id="SFLDG01066">
    <property type="entry name" value="organic_radical-activating_enz"/>
    <property type="match status" value="1"/>
</dbReference>
<comment type="function">
    <text evidence="10">Activation of pyruvate formate-lyase under anaerobic conditions by generation of an organic free radical, using S-adenosylmethionine and reduced flavodoxin as cosubstrates to produce 5'-deoxy-adenosine.</text>
</comment>
<evidence type="ECO:0000259" key="11">
    <source>
        <dbReference type="PROSITE" id="PS51918"/>
    </source>
</evidence>
<dbReference type="CDD" id="cd01335">
    <property type="entry name" value="Radical_SAM"/>
    <property type="match status" value="1"/>
</dbReference>
<dbReference type="RefSeq" id="WP_106730038.1">
    <property type="nucleotide sequence ID" value="NZ_PXYG01000005.1"/>
</dbReference>
<keyword evidence="8 10" id="KW-0408">Iron</keyword>
<dbReference type="PANTHER" id="PTHR30352">
    <property type="entry name" value="PYRUVATE FORMATE-LYASE-ACTIVATING ENZYME"/>
    <property type="match status" value="1"/>
</dbReference>
<comment type="caution">
    <text evidence="12">The sequence shown here is derived from an EMBL/GenBank/DDBJ whole genome shotgun (WGS) entry which is preliminary data.</text>
</comment>
<dbReference type="OrthoDB" id="9782387at2"/>
<evidence type="ECO:0000256" key="4">
    <source>
        <dbReference type="ARBA" id="ARBA00022526"/>
    </source>
</evidence>
<keyword evidence="12" id="KW-0456">Lyase</keyword>
<evidence type="ECO:0000256" key="5">
    <source>
        <dbReference type="ARBA" id="ARBA00022691"/>
    </source>
</evidence>
<evidence type="ECO:0000256" key="2">
    <source>
        <dbReference type="ARBA" id="ARBA00009777"/>
    </source>
</evidence>
<dbReference type="InterPro" id="IPR034457">
    <property type="entry name" value="Organic_radical-activating"/>
</dbReference>
<comment type="similarity">
    <text evidence="2 10">Belongs to the organic radical-activating enzymes family.</text>
</comment>
<dbReference type="GO" id="GO:0006006">
    <property type="term" value="P:glucose metabolic process"/>
    <property type="evidence" value="ECO:0007669"/>
    <property type="project" value="UniProtKB-KW"/>
</dbReference>
<reference evidence="12 13" key="1">
    <citation type="submission" date="2018-03" db="EMBL/GenBank/DDBJ databases">
        <title>The draft genome of Zobellella sp. 59N8.</title>
        <authorList>
            <person name="Liu L."/>
            <person name="Li L."/>
            <person name="Zhang X."/>
            <person name="Liang L."/>
            <person name="Wang T."/>
        </authorList>
    </citation>
    <scope>NUCLEOTIDE SEQUENCE [LARGE SCALE GENOMIC DNA]</scope>
    <source>
        <strain evidence="12 13">59N8</strain>
    </source>
</reference>
<dbReference type="GO" id="GO:0043365">
    <property type="term" value="F:[formate-C-acetyltransferase]-activating enzyme activity"/>
    <property type="evidence" value="ECO:0007669"/>
    <property type="project" value="UniProtKB-UniRule"/>
</dbReference>
<dbReference type="EMBL" id="PXYG01000005">
    <property type="protein sequence ID" value="PSJ44787.1"/>
    <property type="molecule type" value="Genomic_DNA"/>
</dbReference>
<keyword evidence="4" id="KW-0313">Glucose metabolism</keyword>
<dbReference type="GO" id="GO:0005737">
    <property type="term" value="C:cytoplasm"/>
    <property type="evidence" value="ECO:0007669"/>
    <property type="project" value="UniProtKB-SubCell"/>
</dbReference>
<dbReference type="SFLD" id="SFLDS00029">
    <property type="entry name" value="Radical_SAM"/>
    <property type="match status" value="1"/>
</dbReference>
<evidence type="ECO:0000256" key="1">
    <source>
        <dbReference type="ARBA" id="ARBA00002918"/>
    </source>
</evidence>
<sequence length="247" mass="27220">MAISGRIHSTESCATVDGPGIRFLVFMQGCLMRCLYCHNRDTWDTDTGHEVTVAELMPELLSYRPFMQASGGGITVSGGEPLLQLPFVTELFEACQAQGLHTCLDTNGFVHHHDAALDRLLDNTDLVLLDLKHIRDEQHIPLTQVSNRFALALARHLAERGQAMWIRHVVVPGWSDDEADIDALGRFIAGLGPAVEKVELLPYHNLGSHKWASFGQAYPLAGLTPPSTDKMAALKAIMERHHPTVSI</sequence>
<keyword evidence="10" id="KW-0963">Cytoplasm</keyword>
<keyword evidence="3 10" id="KW-0004">4Fe-4S</keyword>
<name>A0A2P7R3J5_9GAMM</name>
<dbReference type="PANTHER" id="PTHR30352:SF5">
    <property type="entry name" value="PYRUVATE FORMATE-LYASE 1-ACTIVATING ENZYME"/>
    <property type="match status" value="1"/>
</dbReference>
<dbReference type="InterPro" id="IPR007197">
    <property type="entry name" value="rSAM"/>
</dbReference>
<dbReference type="SUPFAM" id="SSF102114">
    <property type="entry name" value="Radical SAM enzymes"/>
    <property type="match status" value="1"/>
</dbReference>
<dbReference type="PROSITE" id="PS01087">
    <property type="entry name" value="RADICAL_ACTIVATING"/>
    <property type="match status" value="1"/>
</dbReference>
<keyword evidence="12" id="KW-0670">Pyruvate</keyword>
<evidence type="ECO:0000256" key="7">
    <source>
        <dbReference type="ARBA" id="ARBA00023002"/>
    </source>
</evidence>
<keyword evidence="7 10" id="KW-0560">Oxidoreductase</keyword>
<feature type="domain" description="Radical SAM core" evidence="11">
    <location>
        <begin position="16"/>
        <end position="247"/>
    </location>
</feature>
<comment type="cofactor">
    <cofactor evidence="10">
        <name>[4Fe-4S] cluster</name>
        <dbReference type="ChEBI" id="CHEBI:49883"/>
    </cofactor>
    <text evidence="10">Binds 1 [4Fe-4S] cluster. The cluster is coordinated with 3 cysteines and an exchangeable S-adenosyl-L-methionine.</text>
</comment>
<dbReference type="InterPro" id="IPR012839">
    <property type="entry name" value="Organic_radical_activase"/>
</dbReference>
<dbReference type="Proteomes" id="UP000240243">
    <property type="component" value="Unassembled WGS sequence"/>
</dbReference>
<dbReference type="NCBIfam" id="NF008356">
    <property type="entry name" value="PRK11145.1"/>
    <property type="match status" value="1"/>
</dbReference>
<evidence type="ECO:0000256" key="9">
    <source>
        <dbReference type="ARBA" id="ARBA00023014"/>
    </source>
</evidence>
<comment type="function">
    <text evidence="1">Activation of pyruvate formate-lyase 1 under anaerobic conditions by generation of an organic free radical, using S-adenosylmethionine and reduced flavodoxin as cosubstrates to produce 5'-deoxy-adenosine.</text>
</comment>
<dbReference type="GO" id="GO:0016829">
    <property type="term" value="F:lyase activity"/>
    <property type="evidence" value="ECO:0007669"/>
    <property type="project" value="UniProtKB-KW"/>
</dbReference>
<dbReference type="NCBIfam" id="TIGR02493">
    <property type="entry name" value="PFLA"/>
    <property type="match status" value="1"/>
</dbReference>
<keyword evidence="4" id="KW-0119">Carbohydrate metabolism</keyword>
<organism evidence="12 13">
    <name type="scientific">Zobellella endophytica</name>
    <dbReference type="NCBI Taxonomy" id="2116700"/>
    <lineage>
        <taxon>Bacteria</taxon>
        <taxon>Pseudomonadati</taxon>
        <taxon>Pseudomonadota</taxon>
        <taxon>Gammaproteobacteria</taxon>
        <taxon>Aeromonadales</taxon>
        <taxon>Aeromonadaceae</taxon>
        <taxon>Zobellella</taxon>
    </lineage>
</organism>
<evidence type="ECO:0000256" key="8">
    <source>
        <dbReference type="ARBA" id="ARBA00023004"/>
    </source>
</evidence>
<evidence type="ECO:0000313" key="13">
    <source>
        <dbReference type="Proteomes" id="UP000240243"/>
    </source>
</evidence>
<evidence type="ECO:0000313" key="12">
    <source>
        <dbReference type="EMBL" id="PSJ44787.1"/>
    </source>
</evidence>
<dbReference type="InterPro" id="IPR001989">
    <property type="entry name" value="Radical_activat_CS"/>
</dbReference>
<proteinExistence type="inferred from homology"/>
<dbReference type="PROSITE" id="PS51918">
    <property type="entry name" value="RADICAL_SAM"/>
    <property type="match status" value="1"/>
</dbReference>
<comment type="subcellular location">
    <subcellularLocation>
        <location evidence="10">Cytoplasm</location>
    </subcellularLocation>
</comment>
<dbReference type="PIRSF" id="PIRSF000371">
    <property type="entry name" value="PFL_act_enz"/>
    <property type="match status" value="1"/>
</dbReference>
<dbReference type="InterPro" id="IPR012838">
    <property type="entry name" value="PFL1_activating"/>
</dbReference>
<dbReference type="EC" id="1.97.1.4" evidence="10"/>
<gene>
    <name evidence="12" type="primary">pflA</name>
    <name evidence="12" type="ORF">C7H85_12480</name>
</gene>
<dbReference type="InterPro" id="IPR058240">
    <property type="entry name" value="rSAM_sf"/>
</dbReference>
<protein>
    <recommendedName>
        <fullName evidence="10">Pyruvate formate-lyase-activating enzyme</fullName>
        <ecNumber evidence="10">1.97.1.4</ecNumber>
    </recommendedName>
</protein>
<evidence type="ECO:0000256" key="10">
    <source>
        <dbReference type="RuleBase" id="RU362053"/>
    </source>
</evidence>
<dbReference type="InterPro" id="IPR013785">
    <property type="entry name" value="Aldolase_TIM"/>
</dbReference>